<feature type="domain" description="HTH LytTR-type" evidence="1">
    <location>
        <begin position="19"/>
        <end position="102"/>
    </location>
</feature>
<evidence type="ECO:0000259" key="1">
    <source>
        <dbReference type="Pfam" id="PF04397"/>
    </source>
</evidence>
<keyword evidence="3" id="KW-1185">Reference proteome</keyword>
<dbReference type="GO" id="GO:0003677">
    <property type="term" value="F:DNA binding"/>
    <property type="evidence" value="ECO:0007669"/>
    <property type="project" value="InterPro"/>
</dbReference>
<dbReference type="RefSeq" id="WP_013816531.1">
    <property type="nucleotide sequence ID" value="NZ_JRAK01000036.1"/>
</dbReference>
<name>A0A0A2FRZ0_9PORP</name>
<dbReference type="Proteomes" id="UP000030146">
    <property type="component" value="Unassembled WGS sequence"/>
</dbReference>
<reference evidence="2 3" key="1">
    <citation type="submission" date="2014-08" db="EMBL/GenBank/DDBJ databases">
        <title>Porphyromonas gulae strain:COT-052_OH3439 Genome sequencing.</title>
        <authorList>
            <person name="Wallis C."/>
            <person name="Deusch O."/>
            <person name="O'Flynn C."/>
            <person name="Davis I."/>
            <person name="Jospin G."/>
            <person name="Darling A.E."/>
            <person name="Coil D.A."/>
            <person name="Alexiev A."/>
            <person name="Horsfall A."/>
            <person name="Kirkwood N."/>
            <person name="Harris S."/>
            <person name="Eisen J.A."/>
        </authorList>
    </citation>
    <scope>NUCLEOTIDE SEQUENCE [LARGE SCALE GENOMIC DNA]</scope>
    <source>
        <strain evidence="3">COT-052 OH3439</strain>
    </source>
</reference>
<dbReference type="Pfam" id="PF04397">
    <property type="entry name" value="LytTR"/>
    <property type="match status" value="1"/>
</dbReference>
<proteinExistence type="predicted"/>
<dbReference type="InterPro" id="IPR007492">
    <property type="entry name" value="LytTR_DNA-bd_dom"/>
</dbReference>
<gene>
    <name evidence="2" type="ORF">HR15_02025</name>
</gene>
<protein>
    <recommendedName>
        <fullName evidence="1">HTH LytTR-type domain-containing protein</fullName>
    </recommendedName>
</protein>
<comment type="caution">
    <text evidence="2">The sequence shown here is derived from an EMBL/GenBank/DDBJ whole genome shotgun (WGS) entry which is preliminary data.</text>
</comment>
<evidence type="ECO:0000313" key="3">
    <source>
        <dbReference type="Proteomes" id="UP000030146"/>
    </source>
</evidence>
<dbReference type="Gene3D" id="2.40.50.1020">
    <property type="entry name" value="LytTr DNA-binding domain"/>
    <property type="match status" value="1"/>
</dbReference>
<dbReference type="AlphaFoldDB" id="A0A0A2FRZ0"/>
<accession>A0A0A2FRZ0</accession>
<sequence length="102" mass="12642">MVVYKKSCHKEYMIVDFYDQICCLLGDSHRVYIIYNDFTVRSLPLSIEIAQEITRKFYFERINYYTIINTRYFQRVKSCRMLELKNGMKFKVSRRKWHLFKE</sequence>
<dbReference type="EMBL" id="JRAK01000036">
    <property type="protein sequence ID" value="KGN92795.1"/>
    <property type="molecule type" value="Genomic_DNA"/>
</dbReference>
<organism evidence="2 3">
    <name type="scientific">Porphyromonas gulae</name>
    <dbReference type="NCBI Taxonomy" id="111105"/>
    <lineage>
        <taxon>Bacteria</taxon>
        <taxon>Pseudomonadati</taxon>
        <taxon>Bacteroidota</taxon>
        <taxon>Bacteroidia</taxon>
        <taxon>Bacteroidales</taxon>
        <taxon>Porphyromonadaceae</taxon>
        <taxon>Porphyromonas</taxon>
    </lineage>
</organism>
<evidence type="ECO:0000313" key="2">
    <source>
        <dbReference type="EMBL" id="KGN92795.1"/>
    </source>
</evidence>